<dbReference type="AlphaFoldDB" id="A0A1I7Z6X7"/>
<protein>
    <submittedName>
        <fullName evidence="2">Glyco_transf_41 domain-containing protein</fullName>
    </submittedName>
</protein>
<organism evidence="1 2">
    <name type="scientific">Steinernema glaseri</name>
    <dbReference type="NCBI Taxonomy" id="37863"/>
    <lineage>
        <taxon>Eukaryota</taxon>
        <taxon>Metazoa</taxon>
        <taxon>Ecdysozoa</taxon>
        <taxon>Nematoda</taxon>
        <taxon>Chromadorea</taxon>
        <taxon>Rhabditida</taxon>
        <taxon>Tylenchina</taxon>
        <taxon>Panagrolaimomorpha</taxon>
        <taxon>Strongyloidoidea</taxon>
        <taxon>Steinernematidae</taxon>
        <taxon>Steinernema</taxon>
    </lineage>
</organism>
<evidence type="ECO:0000313" key="1">
    <source>
        <dbReference type="Proteomes" id="UP000095287"/>
    </source>
</evidence>
<accession>A0A1I7Z6X7</accession>
<name>A0A1I7Z6X7_9BILA</name>
<keyword evidence="1" id="KW-1185">Reference proteome</keyword>
<dbReference type="WBParaSite" id="L893_g2347.t1">
    <property type="protein sequence ID" value="L893_g2347.t1"/>
    <property type="gene ID" value="L893_g2347"/>
</dbReference>
<dbReference type="Proteomes" id="UP000095287">
    <property type="component" value="Unplaced"/>
</dbReference>
<sequence length="85" mass="9327">MYVAVLQEAAALAHPTCVISHDNLPGKSLVWPGLFDQSGGDDGGGAKCRLRSMQIAQSCAYESMDRKVVEYSKNARNTRKLRQTK</sequence>
<reference evidence="2" key="1">
    <citation type="submission" date="2016-11" db="UniProtKB">
        <authorList>
            <consortium name="WormBaseParasite"/>
        </authorList>
    </citation>
    <scope>IDENTIFICATION</scope>
</reference>
<proteinExistence type="predicted"/>
<evidence type="ECO:0000313" key="2">
    <source>
        <dbReference type="WBParaSite" id="L893_g2347.t1"/>
    </source>
</evidence>